<organism evidence="3 4">
    <name type="scientific">Noviherbaspirillum album</name>
    <dbReference type="NCBI Taxonomy" id="3080276"/>
    <lineage>
        <taxon>Bacteria</taxon>
        <taxon>Pseudomonadati</taxon>
        <taxon>Pseudomonadota</taxon>
        <taxon>Betaproteobacteria</taxon>
        <taxon>Burkholderiales</taxon>
        <taxon>Oxalobacteraceae</taxon>
        <taxon>Noviherbaspirillum</taxon>
    </lineage>
</organism>
<dbReference type="InterPro" id="IPR028087">
    <property type="entry name" value="Tad_N"/>
</dbReference>
<dbReference type="EMBL" id="JAWIIV010000001">
    <property type="protein sequence ID" value="MEC4717780.1"/>
    <property type="molecule type" value="Genomic_DNA"/>
</dbReference>
<dbReference type="InterPro" id="IPR036465">
    <property type="entry name" value="vWFA_dom_sf"/>
</dbReference>
<dbReference type="Proteomes" id="UP001352263">
    <property type="component" value="Unassembled WGS sequence"/>
</dbReference>
<keyword evidence="1" id="KW-1133">Transmembrane helix</keyword>
<dbReference type="InterPro" id="IPR002035">
    <property type="entry name" value="VWF_A"/>
</dbReference>
<dbReference type="Gene3D" id="3.40.50.410">
    <property type="entry name" value="von Willebrand factor, type A domain"/>
    <property type="match status" value="1"/>
</dbReference>
<gene>
    <name evidence="3" type="ORF">RY831_01330</name>
</gene>
<dbReference type="PROSITE" id="PS50234">
    <property type="entry name" value="VWFA"/>
    <property type="match status" value="1"/>
</dbReference>
<keyword evidence="1" id="KW-0812">Transmembrane</keyword>
<feature type="domain" description="VWFA" evidence="2">
    <location>
        <begin position="147"/>
        <end position="261"/>
    </location>
</feature>
<proteinExistence type="predicted"/>
<dbReference type="Pfam" id="PF00092">
    <property type="entry name" value="VWA"/>
    <property type="match status" value="1"/>
</dbReference>
<dbReference type="Pfam" id="PF13400">
    <property type="entry name" value="Tad"/>
    <property type="match status" value="1"/>
</dbReference>
<keyword evidence="4" id="KW-1185">Reference proteome</keyword>
<evidence type="ECO:0000256" key="1">
    <source>
        <dbReference type="SAM" id="Phobius"/>
    </source>
</evidence>
<name>A0ABU6J2K9_9BURK</name>
<sequence length="461" mass="49406">MIKFTAKKQGGQIFIIVALSLVVLVGALGLAVDSGLGYLVKAKLNAAVDAAAVAGARAVVQGDSEPEQRQHAETAARRFFAANYPAGYLGSSAEIAGIQVDFNSQAPGRIAVKVSARATVAVSFMRVFGFNALDIDASAETIRRDVDMAFVMDTSSSILPVAAEVRRHAATFMNGFSSTTDRMSLIHFSNGAEVDEPIRTGALRGFDKRRIVQQIESLPFQGATNSIEGMWHARDQLNRVTSPHRSSLRVIVLFSDGTPNSLASFFKFQPSANCNVSGVISTTDDIAMREAPRGLWNQAKAQELVGGGCAQNRNLASILTANALPDWYNAHGIDDREFRIVGGGPRLVENDTSTPERAFVNINHAARNMVEALAARARAEGIHVFTLGLGPLLQQLSGPELAPDDTGENLLKCMANTADAPQRCRTAGAGQPKGVYCHARTADDLQPCFANMRAEILRIIQ</sequence>
<dbReference type="RefSeq" id="WP_326504528.1">
    <property type="nucleotide sequence ID" value="NZ_JAWIIV010000001.1"/>
</dbReference>
<evidence type="ECO:0000313" key="3">
    <source>
        <dbReference type="EMBL" id="MEC4717780.1"/>
    </source>
</evidence>
<dbReference type="SMART" id="SM00327">
    <property type="entry name" value="VWA"/>
    <property type="match status" value="1"/>
</dbReference>
<feature type="transmembrane region" description="Helical" evidence="1">
    <location>
        <begin position="12"/>
        <end position="32"/>
    </location>
</feature>
<accession>A0ABU6J2K9</accession>
<reference evidence="3 4" key="1">
    <citation type="submission" date="2023-10" db="EMBL/GenBank/DDBJ databases">
        <title>Noviherbaspirillum sp. CPCC 100848 genome assembly.</title>
        <authorList>
            <person name="Li X.Y."/>
            <person name="Fang X.M."/>
        </authorList>
    </citation>
    <scope>NUCLEOTIDE SEQUENCE [LARGE SCALE GENOMIC DNA]</scope>
    <source>
        <strain evidence="3 4">CPCC 100848</strain>
    </source>
</reference>
<dbReference type="SUPFAM" id="SSF53300">
    <property type="entry name" value="vWA-like"/>
    <property type="match status" value="1"/>
</dbReference>
<protein>
    <submittedName>
        <fullName evidence="3">VWA domain-containing protein</fullName>
    </submittedName>
</protein>
<evidence type="ECO:0000313" key="4">
    <source>
        <dbReference type="Proteomes" id="UP001352263"/>
    </source>
</evidence>
<evidence type="ECO:0000259" key="2">
    <source>
        <dbReference type="PROSITE" id="PS50234"/>
    </source>
</evidence>
<comment type="caution">
    <text evidence="3">The sequence shown here is derived from an EMBL/GenBank/DDBJ whole genome shotgun (WGS) entry which is preliminary data.</text>
</comment>
<keyword evidence="1" id="KW-0472">Membrane</keyword>